<comment type="similarity">
    <text evidence="3">Belongs to the gas vesicle GvpF/GvpL family.</text>
</comment>
<dbReference type="InterPro" id="IPR009430">
    <property type="entry name" value="GvpL/GvpF"/>
</dbReference>
<gene>
    <name evidence="5" type="ORF">GCM10017786_04880</name>
</gene>
<dbReference type="Proteomes" id="UP000605897">
    <property type="component" value="Unassembled WGS sequence"/>
</dbReference>
<evidence type="ECO:0000256" key="4">
    <source>
        <dbReference type="SAM" id="MobiDB-lite"/>
    </source>
</evidence>
<dbReference type="Pfam" id="PF06386">
    <property type="entry name" value="GvpL_GvpF"/>
    <property type="match status" value="1"/>
</dbReference>
<keyword evidence="1" id="KW-0304">Gas vesicle</keyword>
<evidence type="ECO:0000256" key="2">
    <source>
        <dbReference type="ARBA" id="ARBA00035108"/>
    </source>
</evidence>
<reference evidence="6" key="1">
    <citation type="journal article" date="2019" name="Int. J. Syst. Evol. Microbiol.">
        <title>The Global Catalogue of Microorganisms (GCM) 10K type strain sequencing project: providing services to taxonomists for standard genome sequencing and annotation.</title>
        <authorList>
            <consortium name="The Broad Institute Genomics Platform"/>
            <consortium name="The Broad Institute Genome Sequencing Center for Infectious Disease"/>
            <person name="Wu L."/>
            <person name="Ma J."/>
        </authorList>
    </citation>
    <scope>NUCLEOTIDE SEQUENCE [LARGE SCALE GENOMIC DNA]</scope>
    <source>
        <strain evidence="6">CGMCC 4.7677</strain>
    </source>
</reference>
<accession>A0ABQ3IFU9</accession>
<evidence type="ECO:0000256" key="3">
    <source>
        <dbReference type="ARBA" id="ARBA00035643"/>
    </source>
</evidence>
<name>A0ABQ3IFU9_9PSEU</name>
<proteinExistence type="inferred from homology"/>
<dbReference type="RefSeq" id="WP_191242825.1">
    <property type="nucleotide sequence ID" value="NZ_BNAU01000001.1"/>
</dbReference>
<protein>
    <submittedName>
        <fullName evidence="5">Gas vesicle protein</fullName>
    </submittedName>
</protein>
<comment type="subcellular location">
    <subcellularLocation>
        <location evidence="2">Gas vesicle</location>
    </subcellularLocation>
</comment>
<dbReference type="EMBL" id="BNAU01000001">
    <property type="protein sequence ID" value="GHE78271.1"/>
    <property type="molecule type" value="Genomic_DNA"/>
</dbReference>
<evidence type="ECO:0000313" key="6">
    <source>
        <dbReference type="Proteomes" id="UP000605897"/>
    </source>
</evidence>
<organism evidence="5 6">
    <name type="scientific">Amycolatopsis deserti</name>
    <dbReference type="NCBI Taxonomy" id="185696"/>
    <lineage>
        <taxon>Bacteria</taxon>
        <taxon>Bacillati</taxon>
        <taxon>Actinomycetota</taxon>
        <taxon>Actinomycetes</taxon>
        <taxon>Pseudonocardiales</taxon>
        <taxon>Pseudonocardiaceae</taxon>
        <taxon>Amycolatopsis</taxon>
    </lineage>
</organism>
<evidence type="ECO:0000256" key="1">
    <source>
        <dbReference type="ARBA" id="ARBA00022987"/>
    </source>
</evidence>
<evidence type="ECO:0000313" key="5">
    <source>
        <dbReference type="EMBL" id="GHE78271.1"/>
    </source>
</evidence>
<dbReference type="PANTHER" id="PTHR36852">
    <property type="entry name" value="PROTEIN GVPL 2"/>
    <property type="match status" value="1"/>
</dbReference>
<dbReference type="PANTHER" id="PTHR36852:SF1">
    <property type="entry name" value="PROTEIN GVPL 2"/>
    <property type="match status" value="1"/>
</dbReference>
<sequence>MTEERGIWLYAVTRAGAGTAGDARGVAGEPLRVIEARGLAAVVGEVPLDTFGEEALHRNFEDLDWLGAVARAHDAVVGALAGAGPVVPVRLATVYHDDEGVRRVLEHRGHELERTLQRVTGRTEWGVKVFLETPEPPEPTERTEPPSRRGAGTAYLARRRAERDTREETERLAREQAGKVHSRLAALAAGARLHPLQSAALSGDAQQMVLNAAYLVGDGDARAFAEAVAACDDASPAIRVQLTGPWPPYSFSSLEET</sequence>
<keyword evidence="6" id="KW-1185">Reference proteome</keyword>
<feature type="region of interest" description="Disordered" evidence="4">
    <location>
        <begin position="132"/>
        <end position="167"/>
    </location>
</feature>
<comment type="caution">
    <text evidence="5">The sequence shown here is derived from an EMBL/GenBank/DDBJ whole genome shotgun (WGS) entry which is preliminary data.</text>
</comment>